<feature type="non-terminal residue" evidence="6">
    <location>
        <position position="1"/>
    </location>
</feature>
<evidence type="ECO:0000256" key="1">
    <source>
        <dbReference type="ARBA" id="ARBA00004123"/>
    </source>
</evidence>
<evidence type="ECO:0000256" key="2">
    <source>
        <dbReference type="ARBA" id="ARBA00023015"/>
    </source>
</evidence>
<dbReference type="PANTHER" id="PTHR10649">
    <property type="entry name" value="ARYL HYDROCARBON RECEPTOR"/>
    <property type="match status" value="1"/>
</dbReference>
<name>A0A7T8HJ22_CALRO</name>
<dbReference type="InterPro" id="IPR039091">
    <property type="entry name" value="AHR/AHRR"/>
</dbReference>
<dbReference type="Proteomes" id="UP000595437">
    <property type="component" value="Chromosome 7"/>
</dbReference>
<dbReference type="GO" id="GO:0005634">
    <property type="term" value="C:nucleus"/>
    <property type="evidence" value="ECO:0007669"/>
    <property type="project" value="UniProtKB-SubCell"/>
</dbReference>
<comment type="subcellular location">
    <subcellularLocation>
        <location evidence="1">Nucleus</location>
    </subcellularLocation>
</comment>
<keyword evidence="4" id="KW-0804">Transcription</keyword>
<evidence type="ECO:0000256" key="4">
    <source>
        <dbReference type="ARBA" id="ARBA00023163"/>
    </source>
</evidence>
<evidence type="ECO:0000313" key="7">
    <source>
        <dbReference type="Proteomes" id="UP000595437"/>
    </source>
</evidence>
<dbReference type="OrthoDB" id="6099906at2759"/>
<protein>
    <recommendedName>
        <fullName evidence="8">Aryl hydrocarbon receptor</fullName>
    </recommendedName>
</protein>
<organism evidence="6 7">
    <name type="scientific">Caligus rogercresseyi</name>
    <name type="common">Sea louse</name>
    <dbReference type="NCBI Taxonomy" id="217165"/>
    <lineage>
        <taxon>Eukaryota</taxon>
        <taxon>Metazoa</taxon>
        <taxon>Ecdysozoa</taxon>
        <taxon>Arthropoda</taxon>
        <taxon>Crustacea</taxon>
        <taxon>Multicrustacea</taxon>
        <taxon>Hexanauplia</taxon>
        <taxon>Copepoda</taxon>
        <taxon>Siphonostomatoida</taxon>
        <taxon>Caligidae</taxon>
        <taxon>Caligus</taxon>
    </lineage>
</organism>
<feature type="non-terminal residue" evidence="6">
    <location>
        <position position="171"/>
    </location>
</feature>
<evidence type="ECO:0000256" key="5">
    <source>
        <dbReference type="ARBA" id="ARBA00023242"/>
    </source>
</evidence>
<proteinExistence type="predicted"/>
<dbReference type="PANTHER" id="PTHR10649:SF12">
    <property type="entry name" value="SPINELESS, ISOFORM C"/>
    <property type="match status" value="1"/>
</dbReference>
<dbReference type="GO" id="GO:0004879">
    <property type="term" value="F:nuclear receptor activity"/>
    <property type="evidence" value="ECO:0007669"/>
    <property type="project" value="TreeGrafter"/>
</dbReference>
<dbReference type="EMBL" id="CP045896">
    <property type="protein sequence ID" value="QQP50825.1"/>
    <property type="molecule type" value="Genomic_DNA"/>
</dbReference>
<dbReference type="GO" id="GO:0034751">
    <property type="term" value="C:aryl hydrocarbon receptor complex"/>
    <property type="evidence" value="ECO:0007669"/>
    <property type="project" value="TreeGrafter"/>
</dbReference>
<keyword evidence="2" id="KW-0805">Transcription regulation</keyword>
<dbReference type="AlphaFoldDB" id="A0A7T8HJ22"/>
<sequence length="171" mass="19362">SDVIHQSVYELVHSEDREELQRQLMWNSFVDDSSSSSSPSLQDILASPEGSSTLDRSFTVRFRCLLDNTSGFLRLDIRGRIKVLHGQNKKSEDPPLALFCLCTPFGPPSLLEIPQKEVMFKSKHKLDFTFVSIDQKGKDMLQYAENDISDIGGYDLVHHDDLSYVASAHQE</sequence>
<dbReference type="GO" id="GO:0006805">
    <property type="term" value="P:xenobiotic metabolic process"/>
    <property type="evidence" value="ECO:0007669"/>
    <property type="project" value="InterPro"/>
</dbReference>
<keyword evidence="7" id="KW-1185">Reference proteome</keyword>
<dbReference type="GO" id="GO:0000976">
    <property type="term" value="F:transcription cis-regulatory region binding"/>
    <property type="evidence" value="ECO:0007669"/>
    <property type="project" value="TreeGrafter"/>
</dbReference>
<evidence type="ECO:0000256" key="3">
    <source>
        <dbReference type="ARBA" id="ARBA00023125"/>
    </source>
</evidence>
<accession>A0A7T8HJ22</accession>
<reference evidence="7" key="1">
    <citation type="submission" date="2021-01" db="EMBL/GenBank/DDBJ databases">
        <title>Caligus Genome Assembly.</title>
        <authorList>
            <person name="Gallardo-Escarate C."/>
        </authorList>
    </citation>
    <scope>NUCLEOTIDE SEQUENCE [LARGE SCALE GENOMIC DNA]</scope>
</reference>
<dbReference type="Pfam" id="PF14598">
    <property type="entry name" value="PAS_11"/>
    <property type="match status" value="1"/>
</dbReference>
<keyword evidence="5" id="KW-0539">Nucleus</keyword>
<evidence type="ECO:0000313" key="6">
    <source>
        <dbReference type="EMBL" id="QQP50825.1"/>
    </source>
</evidence>
<dbReference type="Gene3D" id="3.30.450.20">
    <property type="entry name" value="PAS domain"/>
    <property type="match status" value="2"/>
</dbReference>
<evidence type="ECO:0008006" key="8">
    <source>
        <dbReference type="Google" id="ProtNLM"/>
    </source>
</evidence>
<keyword evidence="3" id="KW-0238">DNA-binding</keyword>
<gene>
    <name evidence="6" type="ORF">FKW44_011962</name>
</gene>